<name>A0A9X2F2S4_9SPHI</name>
<dbReference type="Proteomes" id="UP001155182">
    <property type="component" value="Unassembled WGS sequence"/>
</dbReference>
<organism evidence="1 2">
    <name type="scientific">Solitalea agri</name>
    <dbReference type="NCBI Taxonomy" id="2953739"/>
    <lineage>
        <taxon>Bacteria</taxon>
        <taxon>Pseudomonadati</taxon>
        <taxon>Bacteroidota</taxon>
        <taxon>Sphingobacteriia</taxon>
        <taxon>Sphingobacteriales</taxon>
        <taxon>Sphingobacteriaceae</taxon>
        <taxon>Solitalea</taxon>
    </lineage>
</organism>
<proteinExistence type="predicted"/>
<evidence type="ECO:0000313" key="1">
    <source>
        <dbReference type="EMBL" id="MCO4293562.1"/>
    </source>
</evidence>
<dbReference type="EMBL" id="JAMWYS010000036">
    <property type="protein sequence ID" value="MCO4293562.1"/>
    <property type="molecule type" value="Genomic_DNA"/>
</dbReference>
<keyword evidence="2" id="KW-1185">Reference proteome</keyword>
<dbReference type="AlphaFoldDB" id="A0A9X2F2S4"/>
<accession>A0A9X2F2S4</accession>
<protein>
    <submittedName>
        <fullName evidence="1">Uncharacterized protein</fullName>
    </submittedName>
</protein>
<dbReference type="RefSeq" id="WP_252588218.1">
    <property type="nucleotide sequence ID" value="NZ_JAMWYS010000036.1"/>
</dbReference>
<reference evidence="1" key="1">
    <citation type="submission" date="2022-06" db="EMBL/GenBank/DDBJ databases">
        <title>Solitalea sp. MAHUQ-68 isolated from rhizospheric soil.</title>
        <authorList>
            <person name="Huq M.A."/>
        </authorList>
    </citation>
    <scope>NUCLEOTIDE SEQUENCE</scope>
    <source>
        <strain evidence="1">MAHUQ-68</strain>
    </source>
</reference>
<sequence length="59" mass="6241">MNDLKFLDVVDINAIEASCTNGGGGPGMYPPGHWKYGVAFVSGCFENFWAGLSDALNGE</sequence>
<gene>
    <name evidence="1" type="ORF">NF867_11870</name>
</gene>
<comment type="caution">
    <text evidence="1">The sequence shown here is derived from an EMBL/GenBank/DDBJ whole genome shotgun (WGS) entry which is preliminary data.</text>
</comment>
<evidence type="ECO:0000313" key="2">
    <source>
        <dbReference type="Proteomes" id="UP001155182"/>
    </source>
</evidence>